<dbReference type="OrthoDB" id="16520at2759"/>
<evidence type="ECO:0000256" key="8">
    <source>
        <dbReference type="ARBA" id="ARBA00022989"/>
    </source>
</evidence>
<evidence type="ECO:0000256" key="2">
    <source>
        <dbReference type="ARBA" id="ARBA00022438"/>
    </source>
</evidence>
<keyword evidence="9 12" id="KW-0472">Membrane</keyword>
<evidence type="ECO:0000313" key="19">
    <source>
        <dbReference type="EMBL" id="CAF4212245.1"/>
    </source>
</evidence>
<dbReference type="EMBL" id="CAJOBO010000050">
    <property type="protein sequence ID" value="CAF4111531.1"/>
    <property type="molecule type" value="Genomic_DNA"/>
</dbReference>
<keyword evidence="6" id="KW-0720">Serine protease</keyword>
<dbReference type="GO" id="GO:0005886">
    <property type="term" value="C:plasma membrane"/>
    <property type="evidence" value="ECO:0007669"/>
    <property type="project" value="TreeGrafter"/>
</dbReference>
<evidence type="ECO:0000259" key="13">
    <source>
        <dbReference type="Pfam" id="PF00326"/>
    </source>
</evidence>
<dbReference type="EMBL" id="CAJOBQ010000015">
    <property type="protein sequence ID" value="CAF4212245.1"/>
    <property type="molecule type" value="Genomic_DNA"/>
</dbReference>
<dbReference type="SUPFAM" id="SSF53474">
    <property type="entry name" value="alpha/beta-Hydrolases"/>
    <property type="match status" value="1"/>
</dbReference>
<evidence type="ECO:0000256" key="4">
    <source>
        <dbReference type="ARBA" id="ARBA00022692"/>
    </source>
</evidence>
<feature type="domain" description="Peptidase S9 prolyl oligopeptidase catalytic" evidence="13">
    <location>
        <begin position="610"/>
        <end position="803"/>
    </location>
</feature>
<evidence type="ECO:0000313" key="18">
    <source>
        <dbReference type="EMBL" id="CAF4143729.1"/>
    </source>
</evidence>
<keyword evidence="7" id="KW-0735">Signal-anchor</keyword>
<evidence type="ECO:0000256" key="3">
    <source>
        <dbReference type="ARBA" id="ARBA00022670"/>
    </source>
</evidence>
<feature type="transmembrane region" description="Helical" evidence="12">
    <location>
        <begin position="44"/>
        <end position="65"/>
    </location>
</feature>
<evidence type="ECO:0000313" key="20">
    <source>
        <dbReference type="Proteomes" id="UP000663825"/>
    </source>
</evidence>
<feature type="domain" description="Dipeptidylpeptidase IV N-terminal" evidence="14">
    <location>
        <begin position="142"/>
        <end position="515"/>
    </location>
</feature>
<evidence type="ECO:0000256" key="1">
    <source>
        <dbReference type="ARBA" id="ARBA00004606"/>
    </source>
</evidence>
<dbReference type="Proteomes" id="UP000663862">
    <property type="component" value="Unassembled WGS sequence"/>
</dbReference>
<dbReference type="Proteomes" id="UP000663873">
    <property type="component" value="Unassembled WGS sequence"/>
</dbReference>
<evidence type="ECO:0000256" key="6">
    <source>
        <dbReference type="ARBA" id="ARBA00022825"/>
    </source>
</evidence>
<gene>
    <name evidence="16" type="ORF">FME351_LOCUS7494</name>
    <name evidence="17" type="ORF">HFQ381_LOCUS1686</name>
    <name evidence="15" type="ORF">TIS948_LOCUS24569</name>
    <name evidence="19" type="ORF">TSG867_LOCUS766</name>
    <name evidence="18" type="ORF">UJA718_LOCUS3050</name>
</gene>
<dbReference type="InterPro" id="IPR002469">
    <property type="entry name" value="Peptidase_S9B_N"/>
</dbReference>
<sequence length="819" mass="95900">MLASQQKQQQQQDDNDNEKNFLGFCSFCLEFEVGPSKQQNWRGLCIAFVVITIICLFILCAMLLASMQRVTSQNELLSITEEDIVNIKPPKPWNGTWISDKYFSYLDINDSIWIYNCDTLKEELLFRRHIIQQENIGHGIVSPSARYILVPIRKEKIRPYYTDYQYDLYEKSKMIAPMSFSDQQKISLSAVLYSHSDHLFAFIHNFDVYIYDINTKTSYRVTSDGNRSTIHNGLVEWIYEYEIFNQNILLFWSPNDDYLAFIKMNLTKIPKVHYLRYDLTLENDDQYSIPYPKYKDPLPLIDVCIYNLKSRRIFSVPRPIEYGKTKKSDIFVYHVVWCGDTCLSVVYGNRLQTSTIIQLYEIHNDKIMFKSKFIDETRKPLLLLRFLKPYFSSNGTYAYMIRFDSLTIGKSTRKIFPRVVRILFNQTYPQINAKSPEDINADEIIHVNSLGQVYFTGSPHNDSLAKQVYRWSFSYSKSHIECLSCNESCGYATAQFSLRNGSYYILECFGPSIPYSTLYNQKERLILINYNEPYRMWVQARLMPHIEYFTVPLDQKDTVGHGMIILPPKYNPNVTILSYSVIVMMNDRLSIQRVNKKYVQPFTEFIQVIHDNISIVLFDAHGSAGQDENYLKSNFQDWFEQQYEDYIKLAQHLKRNEKKFNGIFNHARFGLKARGPAAVVALKLLEESIKNNEEYVCAFLQSPVNDLSHYHAIFSERMNGLKVDATSSHPLNIRNKSIAIVHGTADEVVHFKHSATLAKSLIDSGITFDFKVYPDADHYLELNPTLYNDTFNYQRRFFRECLTDRIKEKPKIMLTEEHE</sequence>
<evidence type="ECO:0000256" key="5">
    <source>
        <dbReference type="ARBA" id="ARBA00022801"/>
    </source>
</evidence>
<evidence type="ECO:0000256" key="11">
    <source>
        <dbReference type="ARBA" id="ARBA00037847"/>
    </source>
</evidence>
<organism evidence="15 20">
    <name type="scientific">Rotaria socialis</name>
    <dbReference type="NCBI Taxonomy" id="392032"/>
    <lineage>
        <taxon>Eukaryota</taxon>
        <taxon>Metazoa</taxon>
        <taxon>Spiralia</taxon>
        <taxon>Gnathifera</taxon>
        <taxon>Rotifera</taxon>
        <taxon>Eurotatoria</taxon>
        <taxon>Bdelloidea</taxon>
        <taxon>Philodinida</taxon>
        <taxon>Philodinidae</taxon>
        <taxon>Rotaria</taxon>
    </lineage>
</organism>
<dbReference type="Pfam" id="PF00326">
    <property type="entry name" value="Peptidase_S9"/>
    <property type="match status" value="1"/>
</dbReference>
<accession>A0A817XA95</accession>
<dbReference type="Pfam" id="PF00930">
    <property type="entry name" value="DPPIV_N"/>
    <property type="match status" value="1"/>
</dbReference>
<evidence type="ECO:0000259" key="14">
    <source>
        <dbReference type="Pfam" id="PF00930"/>
    </source>
</evidence>
<dbReference type="GO" id="GO:0006508">
    <property type="term" value="P:proteolysis"/>
    <property type="evidence" value="ECO:0007669"/>
    <property type="project" value="UniProtKB-KW"/>
</dbReference>
<keyword evidence="8 12" id="KW-1133">Transmembrane helix</keyword>
<dbReference type="EMBL" id="CAJOBP010000220">
    <property type="protein sequence ID" value="CAF4143729.1"/>
    <property type="molecule type" value="Genomic_DNA"/>
</dbReference>
<evidence type="ECO:0000256" key="10">
    <source>
        <dbReference type="ARBA" id="ARBA00023180"/>
    </source>
</evidence>
<dbReference type="EMBL" id="CAJNXB010004236">
    <property type="protein sequence ID" value="CAF3365557.1"/>
    <property type="molecule type" value="Genomic_DNA"/>
</dbReference>
<dbReference type="GO" id="GO:0004177">
    <property type="term" value="F:aminopeptidase activity"/>
    <property type="evidence" value="ECO:0007669"/>
    <property type="project" value="UniProtKB-KW"/>
</dbReference>
<dbReference type="PANTHER" id="PTHR11731:SF200">
    <property type="entry name" value="DIPEPTIDYL PEPTIDASE 10, ISOFORM B"/>
    <property type="match status" value="1"/>
</dbReference>
<dbReference type="Gene3D" id="3.40.50.1820">
    <property type="entry name" value="alpha/beta hydrolase"/>
    <property type="match status" value="1"/>
</dbReference>
<keyword evidence="5" id="KW-0378">Hydrolase</keyword>
<dbReference type="GO" id="GO:0012505">
    <property type="term" value="C:endomembrane system"/>
    <property type="evidence" value="ECO:0007669"/>
    <property type="project" value="UniProtKB-SubCell"/>
</dbReference>
<evidence type="ECO:0000313" key="21">
    <source>
        <dbReference type="Proteomes" id="UP000663873"/>
    </source>
</evidence>
<dbReference type="GO" id="GO:0008239">
    <property type="term" value="F:dipeptidyl-peptidase activity"/>
    <property type="evidence" value="ECO:0007669"/>
    <property type="project" value="TreeGrafter"/>
</dbReference>
<dbReference type="AlphaFoldDB" id="A0A817XA95"/>
<proteinExistence type="predicted"/>
<name>A0A817XA95_9BILA</name>
<protein>
    <submittedName>
        <fullName evidence="15">Uncharacterized protein</fullName>
    </submittedName>
</protein>
<keyword evidence="10" id="KW-0325">Glycoprotein</keyword>
<comment type="caution">
    <text evidence="15">The sequence shown here is derived from an EMBL/GenBank/DDBJ whole genome shotgun (WGS) entry which is preliminary data.</text>
</comment>
<reference evidence="15" key="1">
    <citation type="submission" date="2021-02" db="EMBL/GenBank/DDBJ databases">
        <authorList>
            <person name="Nowell W R."/>
        </authorList>
    </citation>
    <scope>NUCLEOTIDE SEQUENCE</scope>
</reference>
<dbReference type="Gene3D" id="2.140.10.30">
    <property type="entry name" value="Dipeptidylpeptidase IV, N-terminal domain"/>
    <property type="match status" value="1"/>
</dbReference>
<dbReference type="InterPro" id="IPR050278">
    <property type="entry name" value="Serine_Prot_S9B/DPPIV"/>
</dbReference>
<keyword evidence="4 12" id="KW-0812">Transmembrane</keyword>
<dbReference type="Proteomes" id="UP000663851">
    <property type="component" value="Unassembled WGS sequence"/>
</dbReference>
<keyword evidence="3" id="KW-0645">Protease</keyword>
<dbReference type="InterPro" id="IPR029058">
    <property type="entry name" value="AB_hydrolase_fold"/>
</dbReference>
<dbReference type="GO" id="GO:0008236">
    <property type="term" value="F:serine-type peptidase activity"/>
    <property type="evidence" value="ECO:0007669"/>
    <property type="project" value="UniProtKB-KW"/>
</dbReference>
<evidence type="ECO:0000313" key="15">
    <source>
        <dbReference type="EMBL" id="CAF3365557.1"/>
    </source>
</evidence>
<evidence type="ECO:0000256" key="9">
    <source>
        <dbReference type="ARBA" id="ARBA00023136"/>
    </source>
</evidence>
<dbReference type="InterPro" id="IPR001375">
    <property type="entry name" value="Peptidase_S9_cat"/>
</dbReference>
<comment type="subcellular location">
    <subcellularLocation>
        <location evidence="11">Endomembrane system</location>
        <topology evidence="11">Single-pass membrane protein</topology>
    </subcellularLocation>
    <subcellularLocation>
        <location evidence="1">Membrane</location>
        <topology evidence="1">Single-pass type II membrane protein</topology>
    </subcellularLocation>
</comment>
<dbReference type="SUPFAM" id="SSF82171">
    <property type="entry name" value="DPP6 N-terminal domain-like"/>
    <property type="match status" value="1"/>
</dbReference>
<dbReference type="PANTHER" id="PTHR11731">
    <property type="entry name" value="PROTEASE FAMILY S9B,C DIPEPTIDYL-PEPTIDASE IV-RELATED"/>
    <property type="match status" value="1"/>
</dbReference>
<keyword evidence="21" id="KW-1185">Reference proteome</keyword>
<dbReference type="EMBL" id="CAJNYU010000694">
    <property type="protein sequence ID" value="CAF3383688.1"/>
    <property type="molecule type" value="Genomic_DNA"/>
</dbReference>
<evidence type="ECO:0000256" key="7">
    <source>
        <dbReference type="ARBA" id="ARBA00022968"/>
    </source>
</evidence>
<dbReference type="Proteomes" id="UP000663869">
    <property type="component" value="Unassembled WGS sequence"/>
</dbReference>
<evidence type="ECO:0000313" key="17">
    <source>
        <dbReference type="EMBL" id="CAF4111531.1"/>
    </source>
</evidence>
<dbReference type="Proteomes" id="UP000663825">
    <property type="component" value="Unassembled WGS sequence"/>
</dbReference>
<keyword evidence="2" id="KW-0031">Aminopeptidase</keyword>
<evidence type="ECO:0000313" key="16">
    <source>
        <dbReference type="EMBL" id="CAF3383688.1"/>
    </source>
</evidence>
<evidence type="ECO:0000256" key="12">
    <source>
        <dbReference type="SAM" id="Phobius"/>
    </source>
</evidence>